<dbReference type="Pfam" id="PF12624">
    <property type="entry name" value="VPS13_N"/>
    <property type="match status" value="1"/>
</dbReference>
<evidence type="ECO:0000313" key="4">
    <source>
        <dbReference type="Proteomes" id="UP001152320"/>
    </source>
</evidence>
<reference evidence="3" key="1">
    <citation type="submission" date="2021-10" db="EMBL/GenBank/DDBJ databases">
        <title>Tropical sea cucumber genome reveals ecological adaptation and Cuvierian tubules defense mechanism.</title>
        <authorList>
            <person name="Chen T."/>
        </authorList>
    </citation>
    <scope>NUCLEOTIDE SEQUENCE</scope>
    <source>
        <strain evidence="3">Nanhai2018</strain>
        <tissue evidence="3">Muscle</tissue>
    </source>
</reference>
<organism evidence="3 4">
    <name type="scientific">Holothuria leucospilota</name>
    <name type="common">Black long sea cucumber</name>
    <name type="synonym">Mertensiothuria leucospilota</name>
    <dbReference type="NCBI Taxonomy" id="206669"/>
    <lineage>
        <taxon>Eukaryota</taxon>
        <taxon>Metazoa</taxon>
        <taxon>Echinodermata</taxon>
        <taxon>Eleutherozoa</taxon>
        <taxon>Echinozoa</taxon>
        <taxon>Holothuroidea</taxon>
        <taxon>Aspidochirotacea</taxon>
        <taxon>Aspidochirotida</taxon>
        <taxon>Holothuriidae</taxon>
        <taxon>Holothuria</taxon>
    </lineage>
</organism>
<evidence type="ECO:0000313" key="3">
    <source>
        <dbReference type="EMBL" id="KAJ8021503.1"/>
    </source>
</evidence>
<comment type="caution">
    <text evidence="3">The sequence shown here is derived from an EMBL/GenBank/DDBJ whole genome shotgun (WGS) entry which is preliminary data.</text>
</comment>
<dbReference type="GO" id="GO:0006623">
    <property type="term" value="P:protein targeting to vacuole"/>
    <property type="evidence" value="ECO:0007669"/>
    <property type="project" value="TreeGrafter"/>
</dbReference>
<gene>
    <name evidence="3" type="ORF">HOLleu_38735</name>
</gene>
<evidence type="ECO:0000256" key="1">
    <source>
        <dbReference type="ARBA" id="ARBA00022448"/>
    </source>
</evidence>
<dbReference type="Proteomes" id="UP001152320">
    <property type="component" value="Chromosome 21"/>
</dbReference>
<keyword evidence="4" id="KW-1185">Reference proteome</keyword>
<dbReference type="InterPro" id="IPR026847">
    <property type="entry name" value="VPS13"/>
</dbReference>
<name>A0A9Q0YER3_HOLLE</name>
<dbReference type="PANTHER" id="PTHR16166">
    <property type="entry name" value="VACUOLAR PROTEIN SORTING-ASSOCIATED PROTEIN VPS13"/>
    <property type="match status" value="1"/>
</dbReference>
<dbReference type="AlphaFoldDB" id="A0A9Q0YER3"/>
<dbReference type="InterPro" id="IPR026854">
    <property type="entry name" value="VPS13_N"/>
</dbReference>
<proteinExistence type="predicted"/>
<protein>
    <submittedName>
        <fullName evidence="3">Vacuolar protein sorting-associated protein 13D</fullName>
    </submittedName>
</protein>
<sequence>MLEGLAAWVLNTYLGEYVENLNTDQLSIGLLSGAVELENLPLRKDALQNLDLPVEVKSGFIGRIHLQIPVRALRSEPWVISLEKLYLIAGPASTKKCDLEEEAKRLQERKKQQLAALEEEWKRKCNSSQSQDQSSSWYAYSTSVVYNILENLQLNIKDIHIRYEDDVTIPGQSIACGITIESLSAQSKKPSVSQ</sequence>
<evidence type="ECO:0000259" key="2">
    <source>
        <dbReference type="Pfam" id="PF12624"/>
    </source>
</evidence>
<dbReference type="GO" id="GO:0007005">
    <property type="term" value="P:mitochondrion organization"/>
    <property type="evidence" value="ECO:0007669"/>
    <property type="project" value="TreeGrafter"/>
</dbReference>
<dbReference type="EMBL" id="JAIZAY010000021">
    <property type="protein sequence ID" value="KAJ8021503.1"/>
    <property type="molecule type" value="Genomic_DNA"/>
</dbReference>
<dbReference type="GO" id="GO:0045053">
    <property type="term" value="P:protein retention in Golgi apparatus"/>
    <property type="evidence" value="ECO:0007669"/>
    <property type="project" value="TreeGrafter"/>
</dbReference>
<accession>A0A9Q0YER3</accession>
<keyword evidence="1" id="KW-0813">Transport</keyword>
<dbReference type="PANTHER" id="PTHR16166:SF141">
    <property type="entry name" value="INTERMEMBRANE LIPID TRANSFER PROTEIN VPS13D"/>
    <property type="match status" value="1"/>
</dbReference>
<feature type="domain" description="Chorein N-terminal" evidence="2">
    <location>
        <begin position="1"/>
        <end position="187"/>
    </location>
</feature>
<dbReference type="OrthoDB" id="272810at2759"/>